<dbReference type="Proteomes" id="UP000029640">
    <property type="component" value="Unassembled WGS sequence"/>
</dbReference>
<gene>
    <name evidence="3" type="ORF">HRUBRA_01601</name>
</gene>
<keyword evidence="2" id="KW-0732">Signal</keyword>
<dbReference type="AlphaFoldDB" id="A0A095WYY6"/>
<sequence>MDVFTKAVAIASLTVLTALPASADELVHMAPPGALADLPFSEAVIYDDFIFLSGQLGVDPATGKLVDGGVGPETRQTMENIQATLARAGATMNDVLKCTVFMADIDEWAAMNAEYIKFFDKKPARSALGTAGGIALDARTEIECLAAAPDTDED</sequence>
<accession>A0A095WYY6</accession>
<evidence type="ECO:0000313" key="4">
    <source>
        <dbReference type="Proteomes" id="UP000029640"/>
    </source>
</evidence>
<evidence type="ECO:0000313" key="3">
    <source>
        <dbReference type="EMBL" id="KGE03854.1"/>
    </source>
</evidence>
<reference evidence="3 4" key="1">
    <citation type="journal article" date="2014" name="Genome Announc.">
        <title>Genome Sequence of Gammaproteobacterial Pseudohaliea rubra Type Strain DSM 19751, Isolated from Coastal Seawater of the Mediterranean Sea.</title>
        <authorList>
            <person name="Spring S."/>
            <person name="Fiebig A."/>
            <person name="Riedel T."/>
            <person name="Goker M."/>
            <person name="Klenk H.P."/>
        </authorList>
    </citation>
    <scope>NUCLEOTIDE SEQUENCE [LARGE SCALE GENOMIC DNA]</scope>
    <source>
        <strain evidence="3 4">DSM 19751</strain>
    </source>
</reference>
<evidence type="ECO:0000256" key="2">
    <source>
        <dbReference type="SAM" id="SignalP"/>
    </source>
</evidence>
<evidence type="ECO:0000256" key="1">
    <source>
        <dbReference type="ARBA" id="ARBA00010552"/>
    </source>
</evidence>
<dbReference type="STRING" id="1265313.HRUBRA_01601"/>
<dbReference type="SUPFAM" id="SSF55298">
    <property type="entry name" value="YjgF-like"/>
    <property type="match status" value="1"/>
</dbReference>
<dbReference type="GO" id="GO:0005829">
    <property type="term" value="C:cytosol"/>
    <property type="evidence" value="ECO:0007669"/>
    <property type="project" value="TreeGrafter"/>
</dbReference>
<dbReference type="PANTHER" id="PTHR11803">
    <property type="entry name" value="2-IMINOBUTANOATE/2-IMINOPROPANOATE DEAMINASE RIDA"/>
    <property type="match status" value="1"/>
</dbReference>
<dbReference type="FunFam" id="3.30.1330.40:FF:000001">
    <property type="entry name" value="L-PSP family endoribonuclease"/>
    <property type="match status" value="1"/>
</dbReference>
<comment type="similarity">
    <text evidence="1">Belongs to the RutC family.</text>
</comment>
<organism evidence="3 4">
    <name type="scientific">Pseudohaliea rubra DSM 19751</name>
    <dbReference type="NCBI Taxonomy" id="1265313"/>
    <lineage>
        <taxon>Bacteria</taxon>
        <taxon>Pseudomonadati</taxon>
        <taxon>Pseudomonadota</taxon>
        <taxon>Gammaproteobacteria</taxon>
        <taxon>Cellvibrionales</taxon>
        <taxon>Halieaceae</taxon>
        <taxon>Pseudohaliea</taxon>
    </lineage>
</organism>
<proteinExistence type="inferred from homology"/>
<dbReference type="EMBL" id="AUVB01000046">
    <property type="protein sequence ID" value="KGE03854.1"/>
    <property type="molecule type" value="Genomic_DNA"/>
</dbReference>
<dbReference type="Gene3D" id="3.30.1330.40">
    <property type="entry name" value="RutC-like"/>
    <property type="match status" value="1"/>
</dbReference>
<feature type="chain" id="PRO_5001920993" evidence="2">
    <location>
        <begin position="24"/>
        <end position="154"/>
    </location>
</feature>
<feature type="signal peptide" evidence="2">
    <location>
        <begin position="1"/>
        <end position="23"/>
    </location>
</feature>
<dbReference type="InterPro" id="IPR035959">
    <property type="entry name" value="RutC-like_sf"/>
</dbReference>
<dbReference type="PANTHER" id="PTHR11803:SF39">
    <property type="entry name" value="2-IMINOBUTANOATE_2-IMINOPROPANOATE DEAMINASE"/>
    <property type="match status" value="1"/>
</dbReference>
<dbReference type="eggNOG" id="COG0251">
    <property type="taxonomic scope" value="Bacteria"/>
</dbReference>
<dbReference type="CDD" id="cd00448">
    <property type="entry name" value="YjgF_YER057c_UK114_family"/>
    <property type="match status" value="1"/>
</dbReference>
<dbReference type="HOGENOM" id="CLU_100715_7_3_6"/>
<dbReference type="InterPro" id="IPR006175">
    <property type="entry name" value="YjgF/YER057c/UK114"/>
</dbReference>
<protein>
    <submittedName>
        <fullName evidence="3">Endoribonuclease L-PSP</fullName>
    </submittedName>
</protein>
<comment type="caution">
    <text evidence="3">The sequence shown here is derived from an EMBL/GenBank/DDBJ whole genome shotgun (WGS) entry which is preliminary data.</text>
</comment>
<dbReference type="GO" id="GO:0019239">
    <property type="term" value="F:deaminase activity"/>
    <property type="evidence" value="ECO:0007669"/>
    <property type="project" value="TreeGrafter"/>
</dbReference>
<dbReference type="RefSeq" id="WP_084592511.1">
    <property type="nucleotide sequence ID" value="NZ_KN234757.1"/>
</dbReference>
<dbReference type="Pfam" id="PF01042">
    <property type="entry name" value="Ribonuc_L-PSP"/>
    <property type="match status" value="1"/>
</dbReference>
<keyword evidence="4" id="KW-1185">Reference proteome</keyword>
<name>A0A095WYY6_9GAMM</name>